<evidence type="ECO:0000313" key="1">
    <source>
        <dbReference type="EMBL" id="GGF16264.1"/>
    </source>
</evidence>
<dbReference type="EMBL" id="BMEL01000001">
    <property type="protein sequence ID" value="GGF16264.1"/>
    <property type="molecule type" value="Genomic_DNA"/>
</dbReference>
<organism evidence="1 2">
    <name type="scientific">Halobacillus andaensis</name>
    <dbReference type="NCBI Taxonomy" id="1176239"/>
    <lineage>
        <taxon>Bacteria</taxon>
        <taxon>Bacillati</taxon>
        <taxon>Bacillota</taxon>
        <taxon>Bacilli</taxon>
        <taxon>Bacillales</taxon>
        <taxon>Bacillaceae</taxon>
        <taxon>Halobacillus</taxon>
    </lineage>
</organism>
<sequence length="71" mass="8465">MIQEKIIIEGYVKGMKFSKTLNLTYNPDHQEVEEALIYYYGSRALSFEELAIEQGWQDSYWTYPTYLNLVM</sequence>
<dbReference type="Proteomes" id="UP000660110">
    <property type="component" value="Unassembled WGS sequence"/>
</dbReference>
<reference evidence="1" key="1">
    <citation type="journal article" date="2014" name="Int. J. Syst. Evol. Microbiol.">
        <title>Complete genome sequence of Corynebacterium casei LMG S-19264T (=DSM 44701T), isolated from a smear-ripened cheese.</title>
        <authorList>
            <consortium name="US DOE Joint Genome Institute (JGI-PGF)"/>
            <person name="Walter F."/>
            <person name="Albersmeier A."/>
            <person name="Kalinowski J."/>
            <person name="Ruckert C."/>
        </authorList>
    </citation>
    <scope>NUCLEOTIDE SEQUENCE</scope>
    <source>
        <strain evidence="1">CGMCC 1.12153</strain>
    </source>
</reference>
<dbReference type="AlphaFoldDB" id="A0A917B100"/>
<evidence type="ECO:0000313" key="2">
    <source>
        <dbReference type="Proteomes" id="UP000660110"/>
    </source>
</evidence>
<gene>
    <name evidence="1" type="ORF">GCM10010954_13590</name>
</gene>
<protein>
    <submittedName>
        <fullName evidence="1">Uncharacterized protein</fullName>
    </submittedName>
</protein>
<reference evidence="1" key="2">
    <citation type="submission" date="2020-09" db="EMBL/GenBank/DDBJ databases">
        <authorList>
            <person name="Sun Q."/>
            <person name="Zhou Y."/>
        </authorList>
    </citation>
    <scope>NUCLEOTIDE SEQUENCE</scope>
    <source>
        <strain evidence="1">CGMCC 1.12153</strain>
    </source>
</reference>
<keyword evidence="2" id="KW-1185">Reference proteome</keyword>
<accession>A0A917B100</accession>
<name>A0A917B100_HALAA</name>
<dbReference type="RefSeq" id="WP_188376681.1">
    <property type="nucleotide sequence ID" value="NZ_BMEL01000001.1"/>
</dbReference>
<proteinExistence type="predicted"/>
<comment type="caution">
    <text evidence="1">The sequence shown here is derived from an EMBL/GenBank/DDBJ whole genome shotgun (WGS) entry which is preliminary data.</text>
</comment>